<reference evidence="3 4" key="1">
    <citation type="submission" date="2023-06" db="EMBL/GenBank/DDBJ databases">
        <title>Black Yeasts Isolated from many extreme environments.</title>
        <authorList>
            <person name="Coleine C."/>
            <person name="Stajich J.E."/>
            <person name="Selbmann L."/>
        </authorList>
    </citation>
    <scope>NUCLEOTIDE SEQUENCE [LARGE SCALE GENOMIC DNA]</scope>
    <source>
        <strain evidence="3 4">CCFEE 5887</strain>
    </source>
</reference>
<evidence type="ECO:0000256" key="2">
    <source>
        <dbReference type="SAM" id="SignalP"/>
    </source>
</evidence>
<feature type="region of interest" description="Disordered" evidence="1">
    <location>
        <begin position="243"/>
        <end position="276"/>
    </location>
</feature>
<organism evidence="3 4">
    <name type="scientific">Vermiconidia calcicola</name>
    <dbReference type="NCBI Taxonomy" id="1690605"/>
    <lineage>
        <taxon>Eukaryota</taxon>
        <taxon>Fungi</taxon>
        <taxon>Dikarya</taxon>
        <taxon>Ascomycota</taxon>
        <taxon>Pezizomycotina</taxon>
        <taxon>Dothideomycetes</taxon>
        <taxon>Dothideomycetidae</taxon>
        <taxon>Mycosphaerellales</taxon>
        <taxon>Extremaceae</taxon>
        <taxon>Vermiconidia</taxon>
    </lineage>
</organism>
<protein>
    <recommendedName>
        <fullName evidence="5">Ecp2 effector protein domain-containing protein</fullName>
    </recommendedName>
</protein>
<evidence type="ECO:0000256" key="1">
    <source>
        <dbReference type="SAM" id="MobiDB-lite"/>
    </source>
</evidence>
<gene>
    <name evidence="3" type="ORF">LTR25_010074</name>
</gene>
<dbReference type="AlphaFoldDB" id="A0AAV9PXE1"/>
<proteinExistence type="predicted"/>
<dbReference type="Proteomes" id="UP001345827">
    <property type="component" value="Unassembled WGS sequence"/>
</dbReference>
<feature type="signal peptide" evidence="2">
    <location>
        <begin position="1"/>
        <end position="19"/>
    </location>
</feature>
<accession>A0AAV9PXE1</accession>
<comment type="caution">
    <text evidence="3">The sequence shown here is derived from an EMBL/GenBank/DDBJ whole genome shotgun (WGS) entry which is preliminary data.</text>
</comment>
<keyword evidence="2" id="KW-0732">Signal</keyword>
<feature type="chain" id="PRO_5043956497" description="Ecp2 effector protein domain-containing protein" evidence="2">
    <location>
        <begin position="20"/>
        <end position="276"/>
    </location>
</feature>
<dbReference type="EMBL" id="JAXLQG010000024">
    <property type="protein sequence ID" value="KAK5528889.1"/>
    <property type="molecule type" value="Genomic_DNA"/>
</dbReference>
<name>A0AAV9PXE1_9PEZI</name>
<evidence type="ECO:0000313" key="4">
    <source>
        <dbReference type="Proteomes" id="UP001345827"/>
    </source>
</evidence>
<evidence type="ECO:0008006" key="5">
    <source>
        <dbReference type="Google" id="ProtNLM"/>
    </source>
</evidence>
<evidence type="ECO:0000313" key="3">
    <source>
        <dbReference type="EMBL" id="KAK5528889.1"/>
    </source>
</evidence>
<keyword evidence="4" id="KW-1185">Reference proteome</keyword>
<sequence length="276" mass="31117">MQLKLSLVAGLLALSTSTASPIQNHNVVDLDNMSTNITLADLDTTLHTESTRALTATITLGCHGDCPAVQVKVDPEYRPEPHTCVRDALTALANWRFYCDGWDRWHLKSAPFKGGDKGANWQHLYLCREEPPSISLCCAVSADLADPNYTDYPKLMRSRQRWGQHDNGTTFFEWYSWVETHSYGRKTWAIKSGWDQFNDNNICTQWRTEDEDQYAYFMANLKGLGLEDADIDGQVFDTCADQTMPGNPRDPECEGGTRYMAEGPGLLKNRPGDWPP</sequence>